<dbReference type="PANTHER" id="PTHR46566:SF5">
    <property type="entry name" value="1-PHOSPHOFRUCTOKINASE"/>
    <property type="match status" value="1"/>
</dbReference>
<keyword evidence="5" id="KW-0067">ATP-binding</keyword>
<keyword evidence="3" id="KW-0547">Nucleotide-binding</keyword>
<evidence type="ECO:0000259" key="7">
    <source>
        <dbReference type="Pfam" id="PF00294"/>
    </source>
</evidence>
<dbReference type="AlphaFoldDB" id="A0A7H2BEJ1"/>
<protein>
    <submittedName>
        <fullName evidence="8">1-phosphofructokinase family hexose kinase</fullName>
    </submittedName>
</protein>
<keyword evidence="9" id="KW-1185">Reference proteome</keyword>
<proteinExistence type="inferred from homology"/>
<dbReference type="CDD" id="cd01164">
    <property type="entry name" value="FruK_PfkB_like"/>
    <property type="match status" value="1"/>
</dbReference>
<feature type="domain" description="Carbohydrate kinase PfkB" evidence="7">
    <location>
        <begin position="23"/>
        <end position="303"/>
    </location>
</feature>
<dbReference type="InterPro" id="IPR002173">
    <property type="entry name" value="Carboh/pur_kinase_PfkB_CS"/>
</dbReference>
<dbReference type="PANTHER" id="PTHR46566">
    <property type="entry name" value="1-PHOSPHOFRUCTOKINASE-RELATED"/>
    <property type="match status" value="1"/>
</dbReference>
<organism evidence="8 9">
    <name type="scientific">Rothia terrae</name>
    <dbReference type="NCBI Taxonomy" id="396015"/>
    <lineage>
        <taxon>Bacteria</taxon>
        <taxon>Bacillati</taxon>
        <taxon>Actinomycetota</taxon>
        <taxon>Actinomycetes</taxon>
        <taxon>Micrococcales</taxon>
        <taxon>Micrococcaceae</taxon>
        <taxon>Rothia</taxon>
    </lineage>
</organism>
<dbReference type="GO" id="GO:0005524">
    <property type="term" value="F:ATP binding"/>
    <property type="evidence" value="ECO:0007669"/>
    <property type="project" value="UniProtKB-KW"/>
</dbReference>
<dbReference type="InterPro" id="IPR017583">
    <property type="entry name" value="Tagatose/fructose_Pkinase"/>
</dbReference>
<evidence type="ECO:0000256" key="4">
    <source>
        <dbReference type="ARBA" id="ARBA00022777"/>
    </source>
</evidence>
<gene>
    <name evidence="8" type="ORF">IDM49_02005</name>
</gene>
<dbReference type="Pfam" id="PF00294">
    <property type="entry name" value="PfkB"/>
    <property type="match status" value="1"/>
</dbReference>
<accession>A0A7H2BEJ1</accession>
<dbReference type="GO" id="GO:0008443">
    <property type="term" value="F:phosphofructokinase activity"/>
    <property type="evidence" value="ECO:0007669"/>
    <property type="project" value="TreeGrafter"/>
</dbReference>
<dbReference type="PROSITE" id="PS00584">
    <property type="entry name" value="PFKB_KINASES_2"/>
    <property type="match status" value="1"/>
</dbReference>
<keyword evidence="4 8" id="KW-0418">Kinase</keyword>
<comment type="similarity">
    <text evidence="1">Belongs to the carbohydrate kinase PfkB family.</text>
</comment>
<dbReference type="SUPFAM" id="SSF53613">
    <property type="entry name" value="Ribokinase-like"/>
    <property type="match status" value="1"/>
</dbReference>
<evidence type="ECO:0000256" key="6">
    <source>
        <dbReference type="PIRNR" id="PIRNR000535"/>
    </source>
</evidence>
<dbReference type="RefSeq" id="WP_190724845.1">
    <property type="nucleotide sequence ID" value="NZ_CP061539.1"/>
</dbReference>
<name>A0A7H2BEJ1_9MICC</name>
<dbReference type="GeneID" id="96622998"/>
<sequence>MIVTLTANPSMDRTVEIPGVLTRDAVIRAERAVEDPGGKGVNISRALQNSGFETTAVLPGDDTDAVLVRLAEDNVACKNLPTGEPIRSNITIVEPDGTTTKINAPGTPLNDVAQQQLTRLLIQETQDASWLVLAGSLPPGIPSDYYSVVGRAIREALGEKAPSIAVDTSGAALRDAVNGQDGMPNLIKPNAEELAELVGRPEAADELEGNPELTARTARELVERGIDVVLATLGGKGAVLVTKDGAWHAQHAPVKVRSTVGAGDSSLAGYLIASEQGKAPVDCLIQAVAHGSAAASLPGTQVPPLAQTTPEAVTVRELSL</sequence>
<dbReference type="Gene3D" id="3.40.1190.20">
    <property type="match status" value="1"/>
</dbReference>
<evidence type="ECO:0000313" key="9">
    <source>
        <dbReference type="Proteomes" id="UP000516404"/>
    </source>
</evidence>
<evidence type="ECO:0000256" key="5">
    <source>
        <dbReference type="ARBA" id="ARBA00022840"/>
    </source>
</evidence>
<evidence type="ECO:0000256" key="2">
    <source>
        <dbReference type="ARBA" id="ARBA00022679"/>
    </source>
</evidence>
<dbReference type="NCBIfam" id="TIGR03168">
    <property type="entry name" value="1-PFK"/>
    <property type="match status" value="1"/>
</dbReference>
<keyword evidence="2 6" id="KW-0808">Transferase</keyword>
<evidence type="ECO:0000256" key="3">
    <source>
        <dbReference type="ARBA" id="ARBA00022741"/>
    </source>
</evidence>
<dbReference type="EMBL" id="CP061539">
    <property type="protein sequence ID" value="QNV38087.1"/>
    <property type="molecule type" value="Genomic_DNA"/>
</dbReference>
<dbReference type="GO" id="GO:0005829">
    <property type="term" value="C:cytosol"/>
    <property type="evidence" value="ECO:0007669"/>
    <property type="project" value="TreeGrafter"/>
</dbReference>
<dbReference type="KEGG" id="rter:IDM49_02005"/>
<dbReference type="InterPro" id="IPR011611">
    <property type="entry name" value="PfkB_dom"/>
</dbReference>
<dbReference type="InterPro" id="IPR029056">
    <property type="entry name" value="Ribokinase-like"/>
</dbReference>
<evidence type="ECO:0000256" key="1">
    <source>
        <dbReference type="ARBA" id="ARBA00010688"/>
    </source>
</evidence>
<dbReference type="PIRSF" id="PIRSF000535">
    <property type="entry name" value="1PFK/6PFK/LacC"/>
    <property type="match status" value="1"/>
</dbReference>
<dbReference type="Proteomes" id="UP000516404">
    <property type="component" value="Chromosome"/>
</dbReference>
<reference evidence="8 9" key="1">
    <citation type="submission" date="2020-09" db="EMBL/GenBank/DDBJ databases">
        <title>Investigation of environmental microbes.</title>
        <authorList>
            <person name="Ou Y."/>
            <person name="Kang Q."/>
        </authorList>
    </citation>
    <scope>NUCLEOTIDE SEQUENCE [LARGE SCALE GENOMIC DNA]</scope>
    <source>
        <strain evidence="8 9">KJZ-14</strain>
    </source>
</reference>
<evidence type="ECO:0000313" key="8">
    <source>
        <dbReference type="EMBL" id="QNV38087.1"/>
    </source>
</evidence>